<protein>
    <recommendedName>
        <fullName evidence="6">Methyltransferase domain-containing protein</fullName>
    </recommendedName>
</protein>
<keyword evidence="2" id="KW-0489">Methyltransferase</keyword>
<dbReference type="Pfam" id="PF06325">
    <property type="entry name" value="PrmA"/>
    <property type="match status" value="1"/>
</dbReference>
<gene>
    <name evidence="5" type="ORF">ENO36_02780</name>
</gene>
<dbReference type="GO" id="GO:0032259">
    <property type="term" value="P:methylation"/>
    <property type="evidence" value="ECO:0007669"/>
    <property type="project" value="UniProtKB-KW"/>
</dbReference>
<dbReference type="InterPro" id="IPR002052">
    <property type="entry name" value="DNA_methylase_N6_adenine_CS"/>
</dbReference>
<dbReference type="GO" id="GO:0008757">
    <property type="term" value="F:S-adenosylmethionine-dependent methyltransferase activity"/>
    <property type="evidence" value="ECO:0007669"/>
    <property type="project" value="TreeGrafter"/>
</dbReference>
<comment type="similarity">
    <text evidence="1">Belongs to the eukaryotic/archaeal PrmC-related family.</text>
</comment>
<dbReference type="PANTHER" id="PTHR45875:SF1">
    <property type="entry name" value="METHYLTRANSFERASE N6AMT1"/>
    <property type="match status" value="1"/>
</dbReference>
<name>A0A7C2UW83_9CREN</name>
<dbReference type="GO" id="GO:0003676">
    <property type="term" value="F:nucleic acid binding"/>
    <property type="evidence" value="ECO:0007669"/>
    <property type="project" value="InterPro"/>
</dbReference>
<dbReference type="GO" id="GO:0035657">
    <property type="term" value="C:eRF1 methyltransferase complex"/>
    <property type="evidence" value="ECO:0007669"/>
    <property type="project" value="TreeGrafter"/>
</dbReference>
<dbReference type="PROSITE" id="PS00092">
    <property type="entry name" value="N6_MTASE"/>
    <property type="match status" value="1"/>
</dbReference>
<proteinExistence type="inferred from homology"/>
<evidence type="ECO:0000256" key="1">
    <source>
        <dbReference type="ARBA" id="ARBA00006149"/>
    </source>
</evidence>
<dbReference type="PANTHER" id="PTHR45875">
    <property type="entry name" value="METHYLTRANSFERASE N6AMT1"/>
    <property type="match status" value="1"/>
</dbReference>
<dbReference type="InterPro" id="IPR052190">
    <property type="entry name" value="Euk-Arch_PrmC-MTase"/>
</dbReference>
<evidence type="ECO:0000256" key="2">
    <source>
        <dbReference type="ARBA" id="ARBA00022603"/>
    </source>
</evidence>
<evidence type="ECO:0000256" key="4">
    <source>
        <dbReference type="ARBA" id="ARBA00022691"/>
    </source>
</evidence>
<keyword evidence="4" id="KW-0949">S-adenosyl-L-methionine</keyword>
<dbReference type="EMBL" id="DSFE01000061">
    <property type="protein sequence ID" value="HEU97764.1"/>
    <property type="molecule type" value="Genomic_DNA"/>
</dbReference>
<dbReference type="InterPro" id="IPR029063">
    <property type="entry name" value="SAM-dependent_MTases_sf"/>
</dbReference>
<dbReference type="AlphaFoldDB" id="A0A7C2UW83"/>
<dbReference type="Proteomes" id="UP000885664">
    <property type="component" value="Unassembled WGS sequence"/>
</dbReference>
<reference evidence="5" key="1">
    <citation type="journal article" date="2020" name="mSystems">
        <title>Genome- and Community-Level Interaction Insights into Carbon Utilization and Element Cycling Functions of Hydrothermarchaeota in Hydrothermal Sediment.</title>
        <authorList>
            <person name="Zhou Z."/>
            <person name="Liu Y."/>
            <person name="Xu W."/>
            <person name="Pan J."/>
            <person name="Luo Z.H."/>
            <person name="Li M."/>
        </authorList>
    </citation>
    <scope>NUCLEOTIDE SEQUENCE [LARGE SCALE GENOMIC DNA]</scope>
    <source>
        <strain evidence="5">SpSt-1259</strain>
    </source>
</reference>
<sequence>MAARGVRKNCPEGSEEKMRWGYILCIHPSVYDPSDDTYLILEFFDENPEILKGARVLEIGSGSGIISIHAIALGASRAVSIDISQLACEYTLYNAERALGDLDVAKIDVLRGDAALAMRKGSYFDLIIINPPYLPQEETTGDPLLDSALYGGKSGVEVTARILKSISERIRGNYTILLIHSSITGLNFTLEMMRSLSIRPFIVKERSFFFEKLYLIEGKKIG</sequence>
<dbReference type="SUPFAM" id="SSF53335">
    <property type="entry name" value="S-adenosyl-L-methionine-dependent methyltransferases"/>
    <property type="match status" value="1"/>
</dbReference>
<dbReference type="Gene3D" id="3.40.50.150">
    <property type="entry name" value="Vaccinia Virus protein VP39"/>
    <property type="match status" value="1"/>
</dbReference>
<evidence type="ECO:0000256" key="3">
    <source>
        <dbReference type="ARBA" id="ARBA00022679"/>
    </source>
</evidence>
<accession>A0A7C2UW83</accession>
<evidence type="ECO:0008006" key="6">
    <source>
        <dbReference type="Google" id="ProtNLM"/>
    </source>
</evidence>
<comment type="caution">
    <text evidence="5">The sequence shown here is derived from an EMBL/GenBank/DDBJ whole genome shotgun (WGS) entry which is preliminary data.</text>
</comment>
<dbReference type="NCBIfam" id="TIGR00537">
    <property type="entry name" value="hemK_rel_arch"/>
    <property type="match status" value="1"/>
</dbReference>
<organism evidence="5">
    <name type="scientific">Fervidicoccus fontis</name>
    <dbReference type="NCBI Taxonomy" id="683846"/>
    <lineage>
        <taxon>Archaea</taxon>
        <taxon>Thermoproteota</taxon>
        <taxon>Thermoprotei</taxon>
        <taxon>Fervidicoccales</taxon>
        <taxon>Fervidicoccaceae</taxon>
        <taxon>Fervidicoccus</taxon>
    </lineage>
</organism>
<keyword evidence="3" id="KW-0808">Transferase</keyword>
<dbReference type="GO" id="GO:0008276">
    <property type="term" value="F:protein methyltransferase activity"/>
    <property type="evidence" value="ECO:0007669"/>
    <property type="project" value="TreeGrafter"/>
</dbReference>
<dbReference type="InterPro" id="IPR004557">
    <property type="entry name" value="PrmC-related"/>
</dbReference>
<evidence type="ECO:0000313" key="5">
    <source>
        <dbReference type="EMBL" id="HEU97764.1"/>
    </source>
</evidence>